<proteinExistence type="predicted"/>
<name>A0A445J5Y0_GLYSO</name>
<dbReference type="SMR" id="A0A445J5Y0"/>
<comment type="caution">
    <text evidence="2">The sequence shown here is derived from an EMBL/GenBank/DDBJ whole genome shotgun (WGS) entry which is preliminary data.</text>
</comment>
<accession>A0A445J5Y0</accession>
<evidence type="ECO:0000313" key="3">
    <source>
        <dbReference type="Proteomes" id="UP000289340"/>
    </source>
</evidence>
<gene>
    <name evidence="2" type="ORF">D0Y65_025234</name>
</gene>
<dbReference type="Proteomes" id="UP000289340">
    <property type="component" value="Chromosome 9"/>
</dbReference>
<dbReference type="Gramene" id="XM_028323837.1">
    <property type="protein sequence ID" value="XP_028179638.1"/>
    <property type="gene ID" value="LOC114366831"/>
</dbReference>
<reference evidence="2 3" key="1">
    <citation type="submission" date="2018-09" db="EMBL/GenBank/DDBJ databases">
        <title>A high-quality reference genome of wild soybean provides a powerful tool to mine soybean genomes.</title>
        <authorList>
            <person name="Xie M."/>
            <person name="Chung C.Y.L."/>
            <person name="Li M.-W."/>
            <person name="Wong F.-L."/>
            <person name="Chan T.-F."/>
            <person name="Lam H.-M."/>
        </authorList>
    </citation>
    <scope>NUCLEOTIDE SEQUENCE [LARGE SCALE GENOMIC DNA]</scope>
    <source>
        <strain evidence="3">cv. W05</strain>
        <tissue evidence="2">Hypocotyl of etiolated seedlings</tissue>
    </source>
</reference>
<evidence type="ECO:0000256" key="1">
    <source>
        <dbReference type="SAM" id="MobiDB-lite"/>
    </source>
</evidence>
<dbReference type="Gene3D" id="1.10.287.700">
    <property type="entry name" value="Helix hairpin bin"/>
    <property type="match status" value="1"/>
</dbReference>
<keyword evidence="3" id="KW-1185">Reference proteome</keyword>
<organism evidence="2 3">
    <name type="scientific">Glycine soja</name>
    <name type="common">Wild soybean</name>
    <dbReference type="NCBI Taxonomy" id="3848"/>
    <lineage>
        <taxon>Eukaryota</taxon>
        <taxon>Viridiplantae</taxon>
        <taxon>Streptophyta</taxon>
        <taxon>Embryophyta</taxon>
        <taxon>Tracheophyta</taxon>
        <taxon>Spermatophyta</taxon>
        <taxon>Magnoliopsida</taxon>
        <taxon>eudicotyledons</taxon>
        <taxon>Gunneridae</taxon>
        <taxon>Pentapetalae</taxon>
        <taxon>rosids</taxon>
        <taxon>fabids</taxon>
        <taxon>Fabales</taxon>
        <taxon>Fabaceae</taxon>
        <taxon>Papilionoideae</taxon>
        <taxon>50 kb inversion clade</taxon>
        <taxon>NPAAA clade</taxon>
        <taxon>indigoferoid/millettioid clade</taxon>
        <taxon>Phaseoleae</taxon>
        <taxon>Glycine</taxon>
        <taxon>Glycine subgen. Soja</taxon>
    </lineage>
</organism>
<protein>
    <submittedName>
        <fullName evidence="2">Uncharacterized protein</fullName>
    </submittedName>
</protein>
<feature type="compositionally biased region" description="Polar residues" evidence="1">
    <location>
        <begin position="109"/>
        <end position="123"/>
    </location>
</feature>
<feature type="region of interest" description="Disordered" evidence="1">
    <location>
        <begin position="101"/>
        <end position="133"/>
    </location>
</feature>
<feature type="region of interest" description="Disordered" evidence="1">
    <location>
        <begin position="33"/>
        <end position="56"/>
    </location>
</feature>
<dbReference type="EMBL" id="QZWG01000009">
    <property type="protein sequence ID" value="RZB93800.1"/>
    <property type="molecule type" value="Genomic_DNA"/>
</dbReference>
<evidence type="ECO:0000313" key="2">
    <source>
        <dbReference type="EMBL" id="RZB93800.1"/>
    </source>
</evidence>
<dbReference type="AlphaFoldDB" id="A0A445J5Y0"/>
<sequence>MASFTLVTSLPKFGHAGARIARSRAWNPRVFAAATPRPIQVPREGPATAEGTTQGASETVINSLNEAQDKAYSTAEHVANKKNEMANKTNKMAGQMSASAQNMADKAKQTMQEAWESTKNTANRAADNVVGKTKESAEYVKDNAETVKQNMNSKN</sequence>